<dbReference type="RefSeq" id="WP_157543318.1">
    <property type="nucleotide sequence ID" value="NZ_WQLA01000008.1"/>
</dbReference>
<protein>
    <submittedName>
        <fullName evidence="2">Prolyl oligopeptidase family serine peptidase</fullName>
    </submittedName>
</protein>
<dbReference type="InterPro" id="IPR029058">
    <property type="entry name" value="AB_hydrolase_fold"/>
</dbReference>
<organism evidence="2 3">
    <name type="scientific">Mucilaginibacter aquatilis</name>
    <dbReference type="NCBI Taxonomy" id="1517760"/>
    <lineage>
        <taxon>Bacteria</taxon>
        <taxon>Pseudomonadati</taxon>
        <taxon>Bacteroidota</taxon>
        <taxon>Sphingobacteriia</taxon>
        <taxon>Sphingobacteriales</taxon>
        <taxon>Sphingobacteriaceae</taxon>
        <taxon>Mucilaginibacter</taxon>
    </lineage>
</organism>
<dbReference type="Pfam" id="PF05448">
    <property type="entry name" value="AXE1"/>
    <property type="match status" value="1"/>
</dbReference>
<sequence length="738" mass="81785">MAISGKMQKVKLRLRRSILVIILLHITSLLCHAQPEFDGIGSTRKFMAHTDAANAMYHYFARQAYGYLNDRSTQISKLSALKDWQARQERMRNKLGKAVGAFPQKQPLKPIITSTIARPGYKVENVVYQSRPGFYVTASIFIPVKGKENEPLPAIVYCSGHIWESYRSAGYQTAILNLVKKGFVVLAYDPLGQGERLGYLDSATQRSRLVSPSNEHSYPGAQLFITGNTLANYFIWDGIRAVDYLLTRKEVDPNRIGITGRSGGGTQSAFIAAFDDRIKAAAPEDYVTSFNWLYQSLGPQDAEQNFMHGISSGIDMADLLAVRSPKPTLVIATSRDMFPIQGTMETVEEVAPLYKLYGKPDQFAMVTDDSGHESTKKNREAMYAFFQKTLNNPGSLTEEEIAYLSPKQLQVTKTGQVATSYKAETVFSLNRKDASVKMKVLNDQRKNSPDYLKSLLPVAKNISGFREPVKISKPVFTGRIQRDGYVIEKFMVKGEGDYDIPYLLFRPDTPGDRALLYLDPKGKAAYGAKSGEVEWFVKRGITVMVPDMLGNGELGPGVFQGDSYIDSVSYNNWFSAMLIGRSITGLHAGDIVTLSRLLKAQIGAKKVFGLAISSLSPALLHAAAFSDDIDRVAMIEPYTSYLSIVEDENYKPSFLHSTVAGSIGQYDLPDLAASLAPKKLLIVNTCGADSKPANAKKIEKEYSVTRKAFSVRNTIDNLIIESGLNINSYSSFEKWIKD</sequence>
<dbReference type="PANTHER" id="PTHR22946:SF8">
    <property type="entry name" value="ACETYL XYLAN ESTERASE DOMAIN-CONTAINING PROTEIN"/>
    <property type="match status" value="1"/>
</dbReference>
<evidence type="ECO:0000259" key="1">
    <source>
        <dbReference type="Pfam" id="PF05448"/>
    </source>
</evidence>
<dbReference type="Gene3D" id="3.40.50.1820">
    <property type="entry name" value="alpha/beta hydrolase"/>
    <property type="match status" value="2"/>
</dbReference>
<evidence type="ECO:0000313" key="3">
    <source>
        <dbReference type="Proteomes" id="UP000434850"/>
    </source>
</evidence>
<dbReference type="EMBL" id="WQLA01000008">
    <property type="protein sequence ID" value="MVN92997.1"/>
    <property type="molecule type" value="Genomic_DNA"/>
</dbReference>
<dbReference type="PANTHER" id="PTHR22946">
    <property type="entry name" value="DIENELACTONE HYDROLASE DOMAIN-CONTAINING PROTEIN-RELATED"/>
    <property type="match status" value="1"/>
</dbReference>
<dbReference type="InterPro" id="IPR008391">
    <property type="entry name" value="AXE1_dom"/>
</dbReference>
<name>A0A6I4IDC9_9SPHI</name>
<comment type="caution">
    <text evidence="2">The sequence shown here is derived from an EMBL/GenBank/DDBJ whole genome shotgun (WGS) entry which is preliminary data.</text>
</comment>
<accession>A0A6I4IDC9</accession>
<evidence type="ECO:0000313" key="2">
    <source>
        <dbReference type="EMBL" id="MVN92997.1"/>
    </source>
</evidence>
<dbReference type="Proteomes" id="UP000434850">
    <property type="component" value="Unassembled WGS sequence"/>
</dbReference>
<dbReference type="AlphaFoldDB" id="A0A6I4IDC9"/>
<gene>
    <name evidence="2" type="ORF">GO816_17840</name>
</gene>
<dbReference type="InterPro" id="IPR050261">
    <property type="entry name" value="FrsA_esterase"/>
</dbReference>
<reference evidence="2 3" key="1">
    <citation type="submission" date="2019-12" db="EMBL/GenBank/DDBJ databases">
        <title>Mucilaginibacter sp. HME9299 genome sequencing and assembly.</title>
        <authorList>
            <person name="Kang H."/>
            <person name="Kim H."/>
            <person name="Joh K."/>
        </authorList>
    </citation>
    <scope>NUCLEOTIDE SEQUENCE [LARGE SCALE GENOMIC DNA]</scope>
    <source>
        <strain evidence="2 3">HME9299</strain>
    </source>
</reference>
<dbReference type="SUPFAM" id="SSF53474">
    <property type="entry name" value="alpha/beta-Hydrolases"/>
    <property type="match status" value="2"/>
</dbReference>
<dbReference type="OrthoDB" id="3668964at2"/>
<feature type="domain" description="Acetyl xylan esterase" evidence="1">
    <location>
        <begin position="120"/>
        <end position="284"/>
    </location>
</feature>
<proteinExistence type="predicted"/>
<keyword evidence="3" id="KW-1185">Reference proteome</keyword>